<sequence length="266" mass="28136">MSESKVVLVTGGTSGIGKETAILLASQGWKVVLSGRRDEAGKVASTGAAIQVHRLTRSLLQVVDDIKAQGGDATFVQNDIASEDSARKLVEQTVQLFGRLDGAVNNAGLAVDTGLLAELNTEGFEQMIRVNILGVFWCMKYQIQQMLDQKYGAIVNLASMAGLNGVRYSSTYAATKHAVVGLTKSAAIDYGTSGIRINAIAPGAIKTDILQYAIDAGTYTEESIAEQFPMKRMGAPIDIAKGISFLLDNEYATGTILSVDGGLNAQ</sequence>
<gene>
    <name evidence="1" type="ORF">LTR37_019169</name>
</gene>
<evidence type="ECO:0000313" key="2">
    <source>
        <dbReference type="Proteomes" id="UP001281147"/>
    </source>
</evidence>
<dbReference type="Proteomes" id="UP001281147">
    <property type="component" value="Unassembled WGS sequence"/>
</dbReference>
<comment type="caution">
    <text evidence="1">The sequence shown here is derived from an EMBL/GenBank/DDBJ whole genome shotgun (WGS) entry which is preliminary data.</text>
</comment>
<evidence type="ECO:0000313" key="1">
    <source>
        <dbReference type="EMBL" id="KAK3687102.1"/>
    </source>
</evidence>
<proteinExistence type="predicted"/>
<reference evidence="1" key="1">
    <citation type="submission" date="2023-07" db="EMBL/GenBank/DDBJ databases">
        <title>Black Yeasts Isolated from many extreme environments.</title>
        <authorList>
            <person name="Coleine C."/>
            <person name="Stajich J.E."/>
            <person name="Selbmann L."/>
        </authorList>
    </citation>
    <scope>NUCLEOTIDE SEQUENCE</scope>
    <source>
        <strain evidence="1">CCFEE 5714</strain>
    </source>
</reference>
<protein>
    <submittedName>
        <fullName evidence="1">Uncharacterized protein</fullName>
    </submittedName>
</protein>
<dbReference type="EMBL" id="JAUTXU010000288">
    <property type="protein sequence ID" value="KAK3687102.1"/>
    <property type="molecule type" value="Genomic_DNA"/>
</dbReference>
<accession>A0ACC3MGS2</accession>
<keyword evidence="2" id="KW-1185">Reference proteome</keyword>
<name>A0ACC3MGS2_9PEZI</name>
<organism evidence="1 2">
    <name type="scientific">Vermiconidia calcicola</name>
    <dbReference type="NCBI Taxonomy" id="1690605"/>
    <lineage>
        <taxon>Eukaryota</taxon>
        <taxon>Fungi</taxon>
        <taxon>Dikarya</taxon>
        <taxon>Ascomycota</taxon>
        <taxon>Pezizomycotina</taxon>
        <taxon>Dothideomycetes</taxon>
        <taxon>Dothideomycetidae</taxon>
        <taxon>Mycosphaerellales</taxon>
        <taxon>Extremaceae</taxon>
        <taxon>Vermiconidia</taxon>
    </lineage>
</organism>